<feature type="domain" description="Baseplate J-like central" evidence="1">
    <location>
        <begin position="120"/>
        <end position="193"/>
    </location>
</feature>
<gene>
    <name evidence="2" type="ORF">ML536_17905</name>
</gene>
<evidence type="ECO:0000259" key="1">
    <source>
        <dbReference type="Pfam" id="PF26078"/>
    </source>
</evidence>
<dbReference type="EMBL" id="JALAZD010000002">
    <property type="protein sequence ID" value="MCI0128710.1"/>
    <property type="molecule type" value="Genomic_DNA"/>
</dbReference>
<dbReference type="Pfam" id="PF26078">
    <property type="entry name" value="Baseplate_J_M"/>
    <property type="match status" value="1"/>
</dbReference>
<sequence>MSLPPELANLPQPSLIEVLSFEARYAELRAKLVQIFNAAGISYDVENLETDPAQVLLQTSGYQDLLLRQRVNEAIRSWFLAYATGGDLDVLAQWYDVGRLIGEADDALRARIVLAIQGRSTGGTEARYRSIALGADVRVADAAVYTVDRDPTIHVAIFSTDNGGVADATLLAKVNAALQAPARRMVNDTIVVAAAAKEQVAVSANLWLLPSASESIVASAAASLSVAWSRDMLLGRDVTRSWVSAQLQIDGIHRVELLSPAEDVAIPFNRAAALGAVNLTKVGRAY</sequence>
<keyword evidence="3" id="KW-1185">Reference proteome</keyword>
<name>A0AA41UCU1_9HYPH</name>
<proteinExistence type="predicted"/>
<evidence type="ECO:0000313" key="2">
    <source>
        <dbReference type="EMBL" id="MCI0128710.1"/>
    </source>
</evidence>
<dbReference type="Proteomes" id="UP001156140">
    <property type="component" value="Unassembled WGS sequence"/>
</dbReference>
<dbReference type="PIRSF" id="PIRSF020481">
    <property type="entry name" value="BAP"/>
    <property type="match status" value="1"/>
</dbReference>
<comment type="caution">
    <text evidence="2">The sequence shown here is derived from an EMBL/GenBank/DDBJ whole genome shotgun (WGS) entry which is preliminary data.</text>
</comment>
<dbReference type="InterPro" id="IPR058531">
    <property type="entry name" value="Baseplate_J_M"/>
</dbReference>
<evidence type="ECO:0000313" key="3">
    <source>
        <dbReference type="Proteomes" id="UP001156140"/>
    </source>
</evidence>
<dbReference type="InterPro" id="IPR014507">
    <property type="entry name" value="Baseplate_assembly_J_pred"/>
</dbReference>
<reference evidence="2" key="1">
    <citation type="submission" date="2022-03" db="EMBL/GenBank/DDBJ databases">
        <title>The complete genome sequence of a Methyloterrigena soli.</title>
        <authorList>
            <person name="Zi Z."/>
        </authorList>
    </citation>
    <scope>NUCLEOTIDE SEQUENCE</scope>
    <source>
        <strain evidence="2">M48</strain>
    </source>
</reference>
<protein>
    <submittedName>
        <fullName evidence="2">Baseplate J/gp47 family protein</fullName>
    </submittedName>
</protein>
<dbReference type="RefSeq" id="WP_281736797.1">
    <property type="nucleotide sequence ID" value="NZ_JAKETQ010000002.1"/>
</dbReference>
<organism evidence="2 3">
    <name type="scientific">Paradevosia shaoguanensis</name>
    <dbReference type="NCBI Taxonomy" id="1335043"/>
    <lineage>
        <taxon>Bacteria</taxon>
        <taxon>Pseudomonadati</taxon>
        <taxon>Pseudomonadota</taxon>
        <taxon>Alphaproteobacteria</taxon>
        <taxon>Hyphomicrobiales</taxon>
        <taxon>Devosiaceae</taxon>
        <taxon>Paradevosia</taxon>
    </lineage>
</organism>
<accession>A0AA41UCU1</accession>
<dbReference type="AlphaFoldDB" id="A0AA41UCU1"/>